<dbReference type="STRING" id="703135.A0A2A9NPR8"/>
<protein>
    <submittedName>
        <fullName evidence="1">Uncharacterized protein</fullName>
    </submittedName>
</protein>
<dbReference type="AlphaFoldDB" id="A0A2A9NPR8"/>
<dbReference type="PANTHER" id="PTHR15396">
    <property type="entry name" value="RIBONUCLEASE P PROTEIN SUBUNIT P40"/>
    <property type="match status" value="1"/>
</dbReference>
<dbReference type="PANTHER" id="PTHR15396:SF1">
    <property type="entry name" value="RIBONUCLEASE P PROTEIN SUBUNIT P40"/>
    <property type="match status" value="1"/>
</dbReference>
<keyword evidence="2" id="KW-1185">Reference proteome</keyword>
<organism evidence="1 2">
    <name type="scientific">Amanita thiersii Skay4041</name>
    <dbReference type="NCBI Taxonomy" id="703135"/>
    <lineage>
        <taxon>Eukaryota</taxon>
        <taxon>Fungi</taxon>
        <taxon>Dikarya</taxon>
        <taxon>Basidiomycota</taxon>
        <taxon>Agaricomycotina</taxon>
        <taxon>Agaricomycetes</taxon>
        <taxon>Agaricomycetidae</taxon>
        <taxon>Agaricales</taxon>
        <taxon>Pluteineae</taxon>
        <taxon>Amanitaceae</taxon>
        <taxon>Amanita</taxon>
    </lineage>
</organism>
<dbReference type="EMBL" id="KZ302008">
    <property type="protein sequence ID" value="PFH50247.1"/>
    <property type="molecule type" value="Genomic_DNA"/>
</dbReference>
<dbReference type="InterPro" id="IPR013893">
    <property type="entry name" value="RNase_P_Rpp40"/>
</dbReference>
<evidence type="ECO:0000313" key="1">
    <source>
        <dbReference type="EMBL" id="PFH50247.1"/>
    </source>
</evidence>
<gene>
    <name evidence="1" type="ORF">AMATHDRAFT_75723</name>
</gene>
<accession>A0A2A9NPR8</accession>
<dbReference type="GO" id="GO:0001682">
    <property type="term" value="P:tRNA 5'-leader removal"/>
    <property type="evidence" value="ECO:0007669"/>
    <property type="project" value="InterPro"/>
</dbReference>
<dbReference type="Pfam" id="PF08584">
    <property type="entry name" value="Ribonuc_P_40"/>
    <property type="match status" value="1"/>
</dbReference>
<dbReference type="GO" id="GO:0030681">
    <property type="term" value="C:multimeric ribonuclease P complex"/>
    <property type="evidence" value="ECO:0007669"/>
    <property type="project" value="TreeGrafter"/>
</dbReference>
<dbReference type="GO" id="GO:0000172">
    <property type="term" value="C:ribonuclease MRP complex"/>
    <property type="evidence" value="ECO:0007669"/>
    <property type="project" value="TreeGrafter"/>
</dbReference>
<dbReference type="GO" id="GO:0004526">
    <property type="term" value="F:ribonuclease P activity"/>
    <property type="evidence" value="ECO:0007669"/>
    <property type="project" value="TreeGrafter"/>
</dbReference>
<dbReference type="Proteomes" id="UP000242287">
    <property type="component" value="Unassembled WGS sequence"/>
</dbReference>
<dbReference type="OrthoDB" id="63112at2759"/>
<dbReference type="GO" id="GO:0000171">
    <property type="term" value="F:ribonuclease MRP activity"/>
    <property type="evidence" value="ECO:0007669"/>
    <property type="project" value="TreeGrafter"/>
</dbReference>
<dbReference type="GO" id="GO:0000447">
    <property type="term" value="P:endonucleolytic cleavage in ITS1 to separate SSU-rRNA from 5.8S rRNA and LSU-rRNA from tricistronic rRNA transcript (SSU-rRNA, 5.8S rRNA, LSU-rRNA)"/>
    <property type="evidence" value="ECO:0007669"/>
    <property type="project" value="TreeGrafter"/>
</dbReference>
<reference evidence="1 2" key="1">
    <citation type="submission" date="2014-02" db="EMBL/GenBank/DDBJ databases">
        <title>Transposable element dynamics among asymbiotic and ectomycorrhizal Amanita fungi.</title>
        <authorList>
            <consortium name="DOE Joint Genome Institute"/>
            <person name="Hess J."/>
            <person name="Skrede I."/>
            <person name="Wolfe B."/>
            <person name="LaButti K."/>
            <person name="Ohm R.A."/>
            <person name="Grigoriev I.V."/>
            <person name="Pringle A."/>
        </authorList>
    </citation>
    <scope>NUCLEOTIDE SEQUENCE [LARGE SCALE GENOMIC DNA]</scope>
    <source>
        <strain evidence="1 2">SKay4041</strain>
    </source>
</reference>
<evidence type="ECO:0000313" key="2">
    <source>
        <dbReference type="Proteomes" id="UP000242287"/>
    </source>
</evidence>
<proteinExistence type="predicted"/>
<name>A0A2A9NPR8_9AGAR</name>
<sequence length="399" mass="44656">MNIIPQLESPQIKISTGTYSSKLLLSLAESHPFTQQLDVIFPANDALEAALAQLKTTYADAIFKLSDLVENATSFVNTIESQSDYLILSTEQTVDDAWCIDSLGFLTIFLTKESYERLGIMGKRLPFKRAKDERVVQFSLRKGADSPANVLRRRTMIQAWDERREEATGAAEWNVVYCAKEVGTVMVPPFVAEASAHKIQVHEVACKVTYMKGVRVPENIELTACPTQKSGGSEWKEREEDWKEDMHALVEWVGLACLGSQRLNFNDRVDPYVALYEQPFSSSKMGNLTHIRWCGLLSPAFVQLVIDTILTFLNPTDSSPNRSSPPSFVSIISHAVTKTPVAYINPRKASDAQAVRVPREDGEDTWCFLGLPCVRSEKGENDVNWVLVESADKLDSRWG</sequence>